<sequence length="536" mass="60169">MPPPGSWLSLPPELRLQILQLLSEDHCAPYASVCQEWRVALEISNFGRLTLSPLCLPRLAEILHRTEARRCIEYICLRIELARYECPACEKKEKKYCYYTNTTTINSAVWQLFSILGTWRAEDTTSKGVAVEIDAFSPSDAKHSFKNLIFGDDEHDLGLTTTSRCHGWTNGRRTSAPGFRSINRLFKSIRPDGQIDALMPNQVVTQFVIRRQTRRRLTPTFLAKLVGKCERLERIRYENWRQWTKFEQGNSDLDFNEDYPHAFQNMAPEFPILDAELVRVADPLVGAALVRASLDLEELSASFVVDAQAFFQHAQPSWRWDRLRFLSLTSRLLGEGGAHNQTRVTDMLCNAGTAALRMPQLKVMEIWNGKQGTACLFRYNSVSFSIDWTGTSCSPLDSRVVEPPRPDQVFLCMPTNPLTDQTLSSTMLLAVQPKIFMVGPKLSIVDGSFSESSQPAQLTFHLTLFVIDSSSSLAYSALSMLLLACVILGGGLRLTCPALRVGRPAGTMEGSHVSPAWSWVFVPGLERGYGYAVTDL</sequence>
<evidence type="ECO:0000259" key="1">
    <source>
        <dbReference type="Pfam" id="PF20183"/>
    </source>
</evidence>
<dbReference type="EMBL" id="JARVKF010000440">
    <property type="protein sequence ID" value="KAK9413455.1"/>
    <property type="molecule type" value="Genomic_DNA"/>
</dbReference>
<evidence type="ECO:0000313" key="2">
    <source>
        <dbReference type="EMBL" id="KAK9413455.1"/>
    </source>
</evidence>
<dbReference type="InterPro" id="IPR036047">
    <property type="entry name" value="F-box-like_dom_sf"/>
</dbReference>
<dbReference type="Proteomes" id="UP001408356">
    <property type="component" value="Unassembled WGS sequence"/>
</dbReference>
<name>A0ABR2UFR7_9PEZI</name>
<gene>
    <name evidence="2" type="ORF">SUNI508_02654</name>
</gene>
<protein>
    <submittedName>
        <fullName evidence="2">F-box domain-containing protein</fullName>
    </submittedName>
</protein>
<evidence type="ECO:0000313" key="3">
    <source>
        <dbReference type="Proteomes" id="UP001408356"/>
    </source>
</evidence>
<keyword evidence="3" id="KW-1185">Reference proteome</keyword>
<dbReference type="InterPro" id="IPR046676">
    <property type="entry name" value="DUF6546"/>
</dbReference>
<accession>A0ABR2UFR7</accession>
<proteinExistence type="predicted"/>
<feature type="domain" description="DUF6546" evidence="1">
    <location>
        <begin position="242"/>
        <end position="402"/>
    </location>
</feature>
<dbReference type="SUPFAM" id="SSF81383">
    <property type="entry name" value="F-box domain"/>
    <property type="match status" value="1"/>
</dbReference>
<comment type="caution">
    <text evidence="2">The sequence shown here is derived from an EMBL/GenBank/DDBJ whole genome shotgun (WGS) entry which is preliminary data.</text>
</comment>
<reference evidence="2 3" key="1">
    <citation type="journal article" date="2024" name="J. Plant Pathol.">
        <title>Sequence and assembly of the genome of Seiridium unicorne, isolate CBS 538.82, causal agent of cypress canker disease.</title>
        <authorList>
            <person name="Scali E."/>
            <person name="Rocca G.D."/>
            <person name="Danti R."/>
            <person name="Garbelotto M."/>
            <person name="Barberini S."/>
            <person name="Baroncelli R."/>
            <person name="Emiliani G."/>
        </authorList>
    </citation>
    <scope>NUCLEOTIDE SEQUENCE [LARGE SCALE GENOMIC DNA]</scope>
    <source>
        <strain evidence="2 3">BM-138-508</strain>
    </source>
</reference>
<organism evidence="2 3">
    <name type="scientific">Seiridium unicorne</name>
    <dbReference type="NCBI Taxonomy" id="138068"/>
    <lineage>
        <taxon>Eukaryota</taxon>
        <taxon>Fungi</taxon>
        <taxon>Dikarya</taxon>
        <taxon>Ascomycota</taxon>
        <taxon>Pezizomycotina</taxon>
        <taxon>Sordariomycetes</taxon>
        <taxon>Xylariomycetidae</taxon>
        <taxon>Amphisphaeriales</taxon>
        <taxon>Sporocadaceae</taxon>
        <taxon>Seiridium</taxon>
    </lineage>
</organism>
<dbReference type="Pfam" id="PF20183">
    <property type="entry name" value="DUF6546"/>
    <property type="match status" value="1"/>
</dbReference>